<name>A0A150IWJ4_9EURY</name>
<proteinExistence type="predicted"/>
<dbReference type="EMBL" id="LNGC01000099">
    <property type="protein sequence ID" value="KYC49330.1"/>
    <property type="molecule type" value="Genomic_DNA"/>
</dbReference>
<dbReference type="AlphaFoldDB" id="A0A150IWJ4"/>
<comment type="caution">
    <text evidence="2">The sequence shown here is derived from an EMBL/GenBank/DDBJ whole genome shotgun (WGS) entry which is preliminary data.</text>
</comment>
<dbReference type="Proteomes" id="UP000075398">
    <property type="component" value="Unassembled WGS sequence"/>
</dbReference>
<evidence type="ECO:0000256" key="1">
    <source>
        <dbReference type="SAM" id="MobiDB-lite"/>
    </source>
</evidence>
<protein>
    <submittedName>
        <fullName evidence="2">Uncharacterized protein</fullName>
    </submittedName>
</protein>
<evidence type="ECO:0000313" key="2">
    <source>
        <dbReference type="EMBL" id="KYC49330.1"/>
    </source>
</evidence>
<feature type="region of interest" description="Disordered" evidence="1">
    <location>
        <begin position="1"/>
        <end position="47"/>
    </location>
</feature>
<organism evidence="2 3">
    <name type="scientific">Candidatus Methanofastidiosum methylothiophilum</name>
    <dbReference type="NCBI Taxonomy" id="1705564"/>
    <lineage>
        <taxon>Archaea</taxon>
        <taxon>Methanobacteriati</taxon>
        <taxon>Methanobacteriota</taxon>
        <taxon>Stenosarchaea group</taxon>
        <taxon>Candidatus Methanofastidiosia</taxon>
        <taxon>Candidatus Methanofastidiosales</taxon>
        <taxon>Candidatus Methanofastidiosaceae</taxon>
        <taxon>Candidatus Methanofastidiosum</taxon>
    </lineage>
</organism>
<accession>A0A150IWJ4</accession>
<feature type="compositionally biased region" description="Basic residues" evidence="1">
    <location>
        <begin position="35"/>
        <end position="47"/>
    </location>
</feature>
<sequence>MKTKVKNLNRLQKDKDKEKRPSAPDYHNYEDKQRSRSKKKWNRKDFE</sequence>
<feature type="compositionally biased region" description="Basic and acidic residues" evidence="1">
    <location>
        <begin position="11"/>
        <end position="34"/>
    </location>
</feature>
<reference evidence="2 3" key="1">
    <citation type="journal article" date="2016" name="ISME J.">
        <title>Chasing the elusive Euryarchaeota class WSA2: genomes reveal a uniquely fastidious methyl-reducing methanogen.</title>
        <authorList>
            <person name="Nobu M.K."/>
            <person name="Narihiro T."/>
            <person name="Kuroda K."/>
            <person name="Mei R."/>
            <person name="Liu W.T."/>
        </authorList>
    </citation>
    <scope>NUCLEOTIDE SEQUENCE [LARGE SCALE GENOMIC DNA]</scope>
    <source>
        <strain evidence="2">U1lsi0528_Bin055</strain>
    </source>
</reference>
<gene>
    <name evidence="2" type="ORF">AMQ22_01662</name>
</gene>
<evidence type="ECO:0000313" key="3">
    <source>
        <dbReference type="Proteomes" id="UP000075398"/>
    </source>
</evidence>